<sequence>MAESFTCSGCEKVYSSEKRLTNHKCSLCTACGKNFSSYQRLHQHHCPARTYVTQVDTTNFSFKPVDSVWKHQQCTLLGIQSDIQSCSSHAEDPIGIPDQIRSITGDGNCFFRAISYVLTEKEISHSVVREKLTQYMKNNGHYFKSVLPRNSDIHQYIKQTNMNQDRVWGTEVELFAASHMLKTNILIYTRSGHGWQWQKISGNFLQSSMVMNNRCIYLQHTGGVHYDVVVSVKQSEALTSTLVHDMPHRKRKTTDVLENSAAKRKMYTRRNKRADPNNRLIENVLRNKSRADKRNNTTARLTENIFRNKTRAAKRADLEYAIGEKLSRNIMRAEKRIDSKYKLAENISRNRTRTEKRADPRYRHDENLARNKTRTEKRSDSKYRLAENISINRTRTEQREDPRHRHEENMARNKTRSEKRSDAKYKRAENISRNRTRTEQRADSYYRYDENMARNKTRSEKRSDSKYKPAENISRNRTRTEQRADSYYRHDENIARNQTRSDKRSDSKYKLAENISRNRTRTEQRPITDMMQTWPETKQELKKEDIENISRNVTRQTKRNSLAYKLKERKKQCKDRKLKRQCQSYRMKEKHLDKKSIRHRQIAQTLAQKLSVFRDLLKRGDNFTCTCCMQTFFHHSVYSVTKRNYEKKICPKKY</sequence>
<proteinExistence type="predicted"/>
<dbReference type="InterPro" id="IPR003323">
    <property type="entry name" value="OTU_dom"/>
</dbReference>
<accession>A0ABY7DV39</accession>
<dbReference type="Pfam" id="PF02338">
    <property type="entry name" value="OTU"/>
    <property type="match status" value="1"/>
</dbReference>
<evidence type="ECO:0000256" key="1">
    <source>
        <dbReference type="SAM" id="MobiDB-lite"/>
    </source>
</evidence>
<dbReference type="SUPFAM" id="SSF54001">
    <property type="entry name" value="Cysteine proteinases"/>
    <property type="match status" value="1"/>
</dbReference>
<name>A0ABY7DV39_MYAAR</name>
<dbReference type="PROSITE" id="PS50802">
    <property type="entry name" value="OTU"/>
    <property type="match status" value="1"/>
</dbReference>
<organism evidence="3 4">
    <name type="scientific">Mya arenaria</name>
    <name type="common">Soft-shell clam</name>
    <dbReference type="NCBI Taxonomy" id="6604"/>
    <lineage>
        <taxon>Eukaryota</taxon>
        <taxon>Metazoa</taxon>
        <taxon>Spiralia</taxon>
        <taxon>Lophotrochozoa</taxon>
        <taxon>Mollusca</taxon>
        <taxon>Bivalvia</taxon>
        <taxon>Autobranchia</taxon>
        <taxon>Heteroconchia</taxon>
        <taxon>Euheterodonta</taxon>
        <taxon>Imparidentia</taxon>
        <taxon>Neoheterodontei</taxon>
        <taxon>Myida</taxon>
        <taxon>Myoidea</taxon>
        <taxon>Myidae</taxon>
        <taxon>Mya</taxon>
    </lineage>
</organism>
<dbReference type="Proteomes" id="UP001164746">
    <property type="component" value="Chromosome 3"/>
</dbReference>
<dbReference type="InterPro" id="IPR050704">
    <property type="entry name" value="Peptidase_C85-like"/>
</dbReference>
<feature type="region of interest" description="Disordered" evidence="1">
    <location>
        <begin position="348"/>
        <end position="509"/>
    </location>
</feature>
<reference evidence="3" key="1">
    <citation type="submission" date="2022-11" db="EMBL/GenBank/DDBJ databases">
        <title>Centuries of genome instability and evolution in soft-shell clam transmissible cancer (bioRxiv).</title>
        <authorList>
            <person name="Hart S.F.M."/>
            <person name="Yonemitsu M.A."/>
            <person name="Giersch R.M."/>
            <person name="Beal B.F."/>
            <person name="Arriagada G."/>
            <person name="Davis B.W."/>
            <person name="Ostrander E.A."/>
            <person name="Goff S.P."/>
            <person name="Metzger M.J."/>
        </authorList>
    </citation>
    <scope>NUCLEOTIDE SEQUENCE</scope>
    <source>
        <strain evidence="3">MELC-2E11</strain>
        <tissue evidence="3">Siphon/mantle</tissue>
    </source>
</reference>
<dbReference type="Gene3D" id="3.90.70.80">
    <property type="match status" value="1"/>
</dbReference>
<evidence type="ECO:0000313" key="3">
    <source>
        <dbReference type="EMBL" id="WAR00548.1"/>
    </source>
</evidence>
<feature type="compositionally biased region" description="Basic and acidic residues" evidence="1">
    <location>
        <begin position="394"/>
        <end position="469"/>
    </location>
</feature>
<feature type="domain" description="OTU" evidence="2">
    <location>
        <begin position="98"/>
        <end position="232"/>
    </location>
</feature>
<dbReference type="PANTHER" id="PTHR12419">
    <property type="entry name" value="OTU DOMAIN CONTAINING PROTEIN"/>
    <property type="match status" value="1"/>
</dbReference>
<dbReference type="EMBL" id="CP111014">
    <property type="protein sequence ID" value="WAR00548.1"/>
    <property type="molecule type" value="Genomic_DNA"/>
</dbReference>
<evidence type="ECO:0000259" key="2">
    <source>
        <dbReference type="PROSITE" id="PS50802"/>
    </source>
</evidence>
<feature type="compositionally biased region" description="Basic and acidic residues" evidence="1">
    <location>
        <begin position="478"/>
        <end position="509"/>
    </location>
</feature>
<feature type="compositionally biased region" description="Basic and acidic residues" evidence="1">
    <location>
        <begin position="352"/>
        <end position="385"/>
    </location>
</feature>
<gene>
    <name evidence="3" type="ORF">MAR_024920</name>
</gene>
<dbReference type="InterPro" id="IPR038765">
    <property type="entry name" value="Papain-like_cys_pep_sf"/>
</dbReference>
<dbReference type="CDD" id="cd22755">
    <property type="entry name" value="OTU_CeDUB-like"/>
    <property type="match status" value="1"/>
</dbReference>
<protein>
    <submittedName>
        <fullName evidence="3">OTU7-like protein</fullName>
    </submittedName>
</protein>
<evidence type="ECO:0000313" key="4">
    <source>
        <dbReference type="Proteomes" id="UP001164746"/>
    </source>
</evidence>
<keyword evidence="4" id="KW-1185">Reference proteome</keyword>